<feature type="domain" description="Filamentous haemagglutinin FhaB/tRNA nuclease CdiA-like TPS" evidence="1">
    <location>
        <begin position="9"/>
        <end position="168"/>
    </location>
</feature>
<evidence type="ECO:0000313" key="2">
    <source>
        <dbReference type="EMBL" id="MBW4669646.1"/>
    </source>
</evidence>
<dbReference type="AlphaFoldDB" id="A0A951QQ86"/>
<evidence type="ECO:0000313" key="3">
    <source>
        <dbReference type="Proteomes" id="UP000729701"/>
    </source>
</evidence>
<dbReference type="SUPFAM" id="SSF51126">
    <property type="entry name" value="Pectin lyase-like"/>
    <property type="match status" value="1"/>
</dbReference>
<dbReference type="InterPro" id="IPR012334">
    <property type="entry name" value="Pectin_lyas_fold"/>
</dbReference>
<organism evidence="2 3">
    <name type="scientific">Cyanomargarita calcarea GSE-NOS-MK-12-04C</name>
    <dbReference type="NCBI Taxonomy" id="2839659"/>
    <lineage>
        <taxon>Bacteria</taxon>
        <taxon>Bacillati</taxon>
        <taxon>Cyanobacteriota</taxon>
        <taxon>Cyanophyceae</taxon>
        <taxon>Nostocales</taxon>
        <taxon>Cyanomargaritaceae</taxon>
        <taxon>Cyanomargarita</taxon>
    </lineage>
</organism>
<sequence length="310" mass="31329">MSLDLRVSMNPNGIIFGENARLNVGGSFVGSTASSLNFADGTQFGTTNPQAPPLLTISVPTNLQFGSNPGSIINSSRVTNSSGEIVGLSVQPGATLALVGGEVAVPGGYLTSPGGRVELGSVAANNSVSLTPTNPGWLLGYQGITNFQNVSLTNAAKISVNGDGKGKIGIQANNIDISSQSNLTSGINGGLQFSGSQVEDISLNASGKLTLSDGSTILARSFGKGDAGNIGITADAISINGKDTSVSSKIFPGAEGNSGIINLKAPQVTVFDDATINASLEGTGTGGKIAIDAARVSRRRSNAPYKNRRC</sequence>
<dbReference type="Proteomes" id="UP000729701">
    <property type="component" value="Unassembled WGS sequence"/>
</dbReference>
<dbReference type="Gene3D" id="2.160.20.10">
    <property type="entry name" value="Single-stranded right-handed beta-helix, Pectin lyase-like"/>
    <property type="match status" value="1"/>
</dbReference>
<accession>A0A951QQ86</accession>
<dbReference type="EMBL" id="JAHHGZ010000022">
    <property type="protein sequence ID" value="MBW4669646.1"/>
    <property type="molecule type" value="Genomic_DNA"/>
</dbReference>
<dbReference type="InterPro" id="IPR011050">
    <property type="entry name" value="Pectin_lyase_fold/virulence"/>
</dbReference>
<name>A0A951QQ86_9CYAN</name>
<evidence type="ECO:0000259" key="1">
    <source>
        <dbReference type="Pfam" id="PF05860"/>
    </source>
</evidence>
<reference evidence="2" key="1">
    <citation type="submission" date="2021-05" db="EMBL/GenBank/DDBJ databases">
        <authorList>
            <person name="Pietrasiak N."/>
            <person name="Ward R."/>
            <person name="Stajich J.E."/>
            <person name="Kurbessoian T."/>
        </authorList>
    </citation>
    <scope>NUCLEOTIDE SEQUENCE</scope>
    <source>
        <strain evidence="2">GSE-NOS-MK-12-04C</strain>
    </source>
</reference>
<comment type="caution">
    <text evidence="2">The sequence shown here is derived from an EMBL/GenBank/DDBJ whole genome shotgun (WGS) entry which is preliminary data.</text>
</comment>
<protein>
    <recommendedName>
        <fullName evidence="1">Filamentous haemagglutinin FhaB/tRNA nuclease CdiA-like TPS domain-containing protein</fullName>
    </recommendedName>
</protein>
<dbReference type="Pfam" id="PF05860">
    <property type="entry name" value="TPS"/>
    <property type="match status" value="1"/>
</dbReference>
<gene>
    <name evidence="2" type="ORF">KME60_20080</name>
</gene>
<proteinExistence type="predicted"/>
<reference evidence="2" key="2">
    <citation type="journal article" date="2022" name="Microbiol. Resour. Announc.">
        <title>Metagenome Sequencing to Explore Phylogenomics of Terrestrial Cyanobacteria.</title>
        <authorList>
            <person name="Ward R.D."/>
            <person name="Stajich J.E."/>
            <person name="Johansen J.R."/>
            <person name="Huntemann M."/>
            <person name="Clum A."/>
            <person name="Foster B."/>
            <person name="Foster B."/>
            <person name="Roux S."/>
            <person name="Palaniappan K."/>
            <person name="Varghese N."/>
            <person name="Mukherjee S."/>
            <person name="Reddy T.B.K."/>
            <person name="Daum C."/>
            <person name="Copeland A."/>
            <person name="Chen I.A."/>
            <person name="Ivanova N.N."/>
            <person name="Kyrpides N.C."/>
            <person name="Shapiro N."/>
            <person name="Eloe-Fadrosh E.A."/>
            <person name="Pietrasiak N."/>
        </authorList>
    </citation>
    <scope>NUCLEOTIDE SEQUENCE</scope>
    <source>
        <strain evidence="2">GSE-NOS-MK-12-04C</strain>
    </source>
</reference>
<dbReference type="InterPro" id="IPR008638">
    <property type="entry name" value="FhaB/CdiA-like_TPS"/>
</dbReference>